<feature type="short sequence motif" description="GXSXG" evidence="2">
    <location>
        <begin position="146"/>
        <end position="150"/>
    </location>
</feature>
<feature type="active site" description="Nucleophile" evidence="2">
    <location>
        <position position="148"/>
    </location>
</feature>
<dbReference type="SUPFAM" id="SSF52151">
    <property type="entry name" value="FabD/lysophospholipase-like"/>
    <property type="match status" value="1"/>
</dbReference>
<dbReference type="AlphaFoldDB" id="A0A9W7A8H4"/>
<dbReference type="GO" id="GO:0016042">
    <property type="term" value="P:lipid catabolic process"/>
    <property type="evidence" value="ECO:0007669"/>
    <property type="project" value="UniProtKB-UniRule"/>
</dbReference>
<feature type="signal peptide" evidence="4">
    <location>
        <begin position="1"/>
        <end position="24"/>
    </location>
</feature>
<accession>A0A9W7A8H4</accession>
<protein>
    <recommendedName>
        <fullName evidence="5">PNPLA domain-containing protein</fullName>
    </recommendedName>
</protein>
<evidence type="ECO:0000256" key="2">
    <source>
        <dbReference type="PROSITE-ProRule" id="PRU01161"/>
    </source>
</evidence>
<evidence type="ECO:0000256" key="4">
    <source>
        <dbReference type="SAM" id="SignalP"/>
    </source>
</evidence>
<evidence type="ECO:0000313" key="6">
    <source>
        <dbReference type="EMBL" id="GMH64553.1"/>
    </source>
</evidence>
<reference evidence="7" key="1">
    <citation type="journal article" date="2023" name="Commun. Biol.">
        <title>Genome analysis of Parmales, the sister group of diatoms, reveals the evolutionary specialization of diatoms from phago-mixotrophs to photoautotrophs.</title>
        <authorList>
            <person name="Ban H."/>
            <person name="Sato S."/>
            <person name="Yoshikawa S."/>
            <person name="Yamada K."/>
            <person name="Nakamura Y."/>
            <person name="Ichinomiya M."/>
            <person name="Sato N."/>
            <person name="Blanc-Mathieu R."/>
            <person name="Endo H."/>
            <person name="Kuwata A."/>
            <person name="Ogata H."/>
        </authorList>
    </citation>
    <scope>NUCLEOTIDE SEQUENCE [LARGE SCALE GENOMIC DNA]</scope>
    <source>
        <strain evidence="7">NIES 3700</strain>
    </source>
</reference>
<dbReference type="PROSITE" id="PS51635">
    <property type="entry name" value="PNPLA"/>
    <property type="match status" value="1"/>
</dbReference>
<keyword evidence="4" id="KW-0732">Signal</keyword>
<dbReference type="InterPro" id="IPR002641">
    <property type="entry name" value="PNPLA_dom"/>
</dbReference>
<evidence type="ECO:0000256" key="1">
    <source>
        <dbReference type="ARBA" id="ARBA00023098"/>
    </source>
</evidence>
<evidence type="ECO:0000313" key="7">
    <source>
        <dbReference type="Proteomes" id="UP001165122"/>
    </source>
</evidence>
<dbReference type="GO" id="GO:0016787">
    <property type="term" value="F:hydrolase activity"/>
    <property type="evidence" value="ECO:0007669"/>
    <property type="project" value="UniProtKB-UniRule"/>
</dbReference>
<keyword evidence="7" id="KW-1185">Reference proteome</keyword>
<feature type="short sequence motif" description="GXGXXG" evidence="2">
    <location>
        <begin position="117"/>
        <end position="122"/>
    </location>
</feature>
<sequence length="526" mass="58725">MLTLSQTTILLLLALITTNHNTSGLSITSSGSSARVPVTSSGSLDEQWPASSPVSSLGRKSLKRLEVQGGTARNSDNPVFRLLHSKKYSALEGNDKNNINNNEKNAGAPKVALAIEGGGMRGSVSAGMVTAISYLGLHDRVSSVYGSSAGSMIGAYFITQQLPWHGPSVYYDCLTMKSRKFIDQSRLIRSAGLRIFDFREYRRGKWGKPVFELDYLLNDVMQDSKNCGKLLNWEELEKMQEVMPLHVIASSLKTERSLSLSYKAGNFWDLGSLARCMKASMLLPGIAGPPVSIDHGSNILYDTTSVRGGGKKSKKSSSILLNSRMHSQERSNLPGEPCIDALLYEPIPYRTPVSDGEENVLVLRTRPDGVNVLKKQGKIERMIMRKYFKNKLKAKRVYDYVKRQRHKRIYAEDVILLNKKNKEVERFEGEASILTVALAKGEKEIGRSEIGREEIFNGVRKGFAAAYDALVFEEEEVGKGWEVACRVFPDEILSSYDCKECGMNWEKWNLNLGKDPFEVWEEVQPE</sequence>
<organism evidence="6 7">
    <name type="scientific">Triparma laevis f. longispina</name>
    <dbReference type="NCBI Taxonomy" id="1714387"/>
    <lineage>
        <taxon>Eukaryota</taxon>
        <taxon>Sar</taxon>
        <taxon>Stramenopiles</taxon>
        <taxon>Ochrophyta</taxon>
        <taxon>Bolidophyceae</taxon>
        <taxon>Parmales</taxon>
        <taxon>Triparmaceae</taxon>
        <taxon>Triparma</taxon>
    </lineage>
</organism>
<feature type="compositionally biased region" description="Polar residues" evidence="3">
    <location>
        <begin position="38"/>
        <end position="55"/>
    </location>
</feature>
<name>A0A9W7A8H4_9STRA</name>
<proteinExistence type="predicted"/>
<feature type="domain" description="PNPLA" evidence="5">
    <location>
        <begin position="113"/>
        <end position="307"/>
    </location>
</feature>
<dbReference type="Pfam" id="PF01734">
    <property type="entry name" value="Patatin"/>
    <property type="match status" value="1"/>
</dbReference>
<feature type="chain" id="PRO_5040741156" description="PNPLA domain-containing protein" evidence="4">
    <location>
        <begin position="25"/>
        <end position="526"/>
    </location>
</feature>
<comment type="caution">
    <text evidence="2">Lacks conserved residue(s) required for the propagation of feature annotation.</text>
</comment>
<keyword evidence="1 2" id="KW-0443">Lipid metabolism</keyword>
<dbReference type="Gene3D" id="3.40.1090.10">
    <property type="entry name" value="Cytosolic phospholipase A2 catalytic domain"/>
    <property type="match status" value="1"/>
</dbReference>
<gene>
    <name evidence="6" type="ORF">TrLO_g13470</name>
</gene>
<evidence type="ECO:0000259" key="5">
    <source>
        <dbReference type="PROSITE" id="PS51635"/>
    </source>
</evidence>
<keyword evidence="2" id="KW-0442">Lipid degradation</keyword>
<dbReference type="InterPro" id="IPR016035">
    <property type="entry name" value="Acyl_Trfase/lysoPLipase"/>
</dbReference>
<feature type="compositionally biased region" description="Low complexity" evidence="3">
    <location>
        <begin position="24"/>
        <end position="33"/>
    </location>
</feature>
<comment type="caution">
    <text evidence="6">The sequence shown here is derived from an EMBL/GenBank/DDBJ whole genome shotgun (WGS) entry which is preliminary data.</text>
</comment>
<dbReference type="OrthoDB" id="45309at2759"/>
<dbReference type="Proteomes" id="UP001165122">
    <property type="component" value="Unassembled WGS sequence"/>
</dbReference>
<evidence type="ECO:0000256" key="3">
    <source>
        <dbReference type="SAM" id="MobiDB-lite"/>
    </source>
</evidence>
<feature type="active site" description="Proton acceptor" evidence="2">
    <location>
        <position position="294"/>
    </location>
</feature>
<dbReference type="EMBL" id="BRXW01000543">
    <property type="protein sequence ID" value="GMH64553.1"/>
    <property type="molecule type" value="Genomic_DNA"/>
</dbReference>
<feature type="region of interest" description="Disordered" evidence="3">
    <location>
        <begin position="24"/>
        <end position="56"/>
    </location>
</feature>
<keyword evidence="2" id="KW-0378">Hydrolase</keyword>